<dbReference type="STRING" id="39482.ERS852491_02486"/>
<name>A0A174FSR7_9FIRM</name>
<dbReference type="EMBL" id="CYZU01000022">
    <property type="protein sequence ID" value="CUO53263.1"/>
    <property type="molecule type" value="Genomic_DNA"/>
</dbReference>
<accession>A0A174FSR7</accession>
<reference evidence="1 2" key="1">
    <citation type="submission" date="2015-09" db="EMBL/GenBank/DDBJ databases">
        <authorList>
            <consortium name="Pathogen Informatics"/>
        </authorList>
    </citation>
    <scope>NUCLEOTIDE SEQUENCE [LARGE SCALE GENOMIC DNA]</scope>
    <source>
        <strain evidence="1 2">2789STDY5834876</strain>
    </source>
</reference>
<protein>
    <submittedName>
        <fullName evidence="1">Uncharacterized protein</fullName>
    </submittedName>
</protein>
<proteinExistence type="predicted"/>
<sequence>MFEQLTDQQKLMKYTAMLLKGKDSAMVSAIQALIVTYEQLDPASKATLEKIALQYIENLKKSQ</sequence>
<evidence type="ECO:0000313" key="2">
    <source>
        <dbReference type="Proteomes" id="UP000095544"/>
    </source>
</evidence>
<organism evidence="1 2">
    <name type="scientific">Faecalicatena contorta</name>
    <dbReference type="NCBI Taxonomy" id="39482"/>
    <lineage>
        <taxon>Bacteria</taxon>
        <taxon>Bacillati</taxon>
        <taxon>Bacillota</taxon>
        <taxon>Clostridia</taxon>
        <taxon>Lachnospirales</taxon>
        <taxon>Lachnospiraceae</taxon>
        <taxon>Faecalicatena</taxon>
    </lineage>
</organism>
<gene>
    <name evidence="1" type="ORF">ERS852491_02486</name>
</gene>
<dbReference type="Proteomes" id="UP000095544">
    <property type="component" value="Unassembled WGS sequence"/>
</dbReference>
<evidence type="ECO:0000313" key="1">
    <source>
        <dbReference type="EMBL" id="CUO53263.1"/>
    </source>
</evidence>
<dbReference type="AlphaFoldDB" id="A0A174FSR7"/>